<dbReference type="GO" id="GO:0008233">
    <property type="term" value="F:peptidase activity"/>
    <property type="evidence" value="ECO:0007669"/>
    <property type="project" value="InterPro"/>
</dbReference>
<evidence type="ECO:0000256" key="1">
    <source>
        <dbReference type="SAM" id="Coils"/>
    </source>
</evidence>
<evidence type="ECO:0000256" key="2">
    <source>
        <dbReference type="SAM" id="MobiDB-lite"/>
    </source>
</evidence>
<dbReference type="InterPro" id="IPR009045">
    <property type="entry name" value="Zn_M74/Hedgehog-like"/>
</dbReference>
<dbReference type="PANTHER" id="PTHR34385:SF1">
    <property type="entry name" value="PEPTIDOGLYCAN L-ALANYL-D-GLUTAMATE ENDOPEPTIDASE CWLK"/>
    <property type="match status" value="1"/>
</dbReference>
<dbReference type="STRING" id="1089455.MOPEL_096_00090"/>
<accession>H5UTE4</accession>
<sequence length="439" mass="45375">MQKRRWTTAATVALLSLGVFGAPAEAAPRTSPIVSTRVGSAPASKDHGSGNSDVPRAFGPGTVANPAPTVPPRAGADERAPLTAGQVQAQVAEATRLQEQLTKDDAQLAVAGGKLAELAAASNTRMNAVTEARAAEDAARQAEKRATVELGALTKEVAAARADLDGMAYSAYVNGSGMLGHVAALVDLVGSGGARADAAAKADYLAKARSADEEHYARLAAEQRRTAASAAAARARSEAAAAEAEKAQKAAADAVKQQQAAVAELQKLTGERRARLEALGVDGGMLAGVDLATLGQVTTTPLCTEEKVAHPNGQWPGSALCALRTAPGHMLRPSAARAYDAMSAAYATAHRAPLCVTDSYRSLAAQIDVKRRKPTLAATPGTSNHGLGLAVDLCGGIESFGTPQYIWMKQHAPLFGFYHPGWAEPTGSKPEPWHWEFAG</sequence>
<feature type="region of interest" description="Disordered" evidence="2">
    <location>
        <begin position="25"/>
        <end position="77"/>
    </location>
</feature>
<dbReference type="Gene3D" id="3.30.1380.10">
    <property type="match status" value="1"/>
</dbReference>
<dbReference type="AlphaFoldDB" id="H5UTE4"/>
<feature type="domain" description="D-alanyl-D-alanine carboxypeptidase-like core" evidence="4">
    <location>
        <begin position="329"/>
        <end position="439"/>
    </location>
</feature>
<dbReference type="PANTHER" id="PTHR34385">
    <property type="entry name" value="D-ALANYL-D-ALANINE CARBOXYPEPTIDASE"/>
    <property type="match status" value="1"/>
</dbReference>
<dbReference type="Proteomes" id="UP000004367">
    <property type="component" value="Unassembled WGS sequence"/>
</dbReference>
<keyword evidence="1" id="KW-0175">Coiled coil</keyword>
<dbReference type="RefSeq" id="WP_009482900.1">
    <property type="nucleotide sequence ID" value="NZ_BAFE01000073.1"/>
</dbReference>
<feature type="coiled-coil region" evidence="1">
    <location>
        <begin position="225"/>
        <end position="257"/>
    </location>
</feature>
<keyword evidence="3" id="KW-0732">Signal</keyword>
<evidence type="ECO:0000313" key="6">
    <source>
        <dbReference type="Proteomes" id="UP000004367"/>
    </source>
</evidence>
<dbReference type="GO" id="GO:0006508">
    <property type="term" value="P:proteolysis"/>
    <property type="evidence" value="ECO:0007669"/>
    <property type="project" value="InterPro"/>
</dbReference>
<dbReference type="CDD" id="cd14814">
    <property type="entry name" value="Peptidase_M15"/>
    <property type="match status" value="1"/>
</dbReference>
<dbReference type="InterPro" id="IPR052179">
    <property type="entry name" value="DD-CPase-like"/>
</dbReference>
<protein>
    <recommendedName>
        <fullName evidence="4">D-alanyl-D-alanine carboxypeptidase-like core domain-containing protein</fullName>
    </recommendedName>
</protein>
<comment type="caution">
    <text evidence="5">The sequence shown here is derived from an EMBL/GenBank/DDBJ whole genome shotgun (WGS) entry which is preliminary data.</text>
</comment>
<evidence type="ECO:0000259" key="4">
    <source>
        <dbReference type="Pfam" id="PF02557"/>
    </source>
</evidence>
<proteinExistence type="predicted"/>
<evidence type="ECO:0000313" key="5">
    <source>
        <dbReference type="EMBL" id="GAB49002.1"/>
    </source>
</evidence>
<feature type="chain" id="PRO_5038344765" description="D-alanyl-D-alanine carboxypeptidase-like core domain-containing protein" evidence="3">
    <location>
        <begin position="22"/>
        <end position="439"/>
    </location>
</feature>
<feature type="signal peptide" evidence="3">
    <location>
        <begin position="1"/>
        <end position="21"/>
    </location>
</feature>
<dbReference type="InterPro" id="IPR003709">
    <property type="entry name" value="VanY-like_core_dom"/>
</dbReference>
<dbReference type="Pfam" id="PF02557">
    <property type="entry name" value="VanY"/>
    <property type="match status" value="1"/>
</dbReference>
<gene>
    <name evidence="5" type="ORF">MOPEL_096_00090</name>
</gene>
<reference evidence="5 6" key="1">
    <citation type="submission" date="2012-02" db="EMBL/GenBank/DDBJ databases">
        <title>Whole genome shotgun sequence of Mobilicoccus pelagius NBRC 104925.</title>
        <authorList>
            <person name="Yoshida Y."/>
            <person name="Hosoyama A."/>
            <person name="Tsuchikane K."/>
            <person name="Katsumata H."/>
            <person name="Yamazaki S."/>
            <person name="Fujita N."/>
        </authorList>
    </citation>
    <scope>NUCLEOTIDE SEQUENCE [LARGE SCALE GENOMIC DNA]</scope>
    <source>
        <strain evidence="5 6">NBRC 104925</strain>
    </source>
</reference>
<dbReference type="EMBL" id="BAFE01000073">
    <property type="protein sequence ID" value="GAB49002.1"/>
    <property type="molecule type" value="Genomic_DNA"/>
</dbReference>
<name>H5UTE4_9MICO</name>
<organism evidence="5 6">
    <name type="scientific">Mobilicoccus pelagius NBRC 104925</name>
    <dbReference type="NCBI Taxonomy" id="1089455"/>
    <lineage>
        <taxon>Bacteria</taxon>
        <taxon>Bacillati</taxon>
        <taxon>Actinomycetota</taxon>
        <taxon>Actinomycetes</taxon>
        <taxon>Micrococcales</taxon>
        <taxon>Dermatophilaceae</taxon>
        <taxon>Mobilicoccus</taxon>
    </lineage>
</organism>
<dbReference type="eggNOG" id="COG1876">
    <property type="taxonomic scope" value="Bacteria"/>
</dbReference>
<keyword evidence="6" id="KW-1185">Reference proteome</keyword>
<dbReference type="SUPFAM" id="SSF55166">
    <property type="entry name" value="Hedgehog/DD-peptidase"/>
    <property type="match status" value="1"/>
</dbReference>
<evidence type="ECO:0000256" key="3">
    <source>
        <dbReference type="SAM" id="SignalP"/>
    </source>
</evidence>